<name>A0ABR1YFF3_9PEZI</name>
<dbReference type="EMBL" id="JBBWRZ010000009">
    <property type="protein sequence ID" value="KAK8228787.1"/>
    <property type="molecule type" value="Genomic_DNA"/>
</dbReference>
<feature type="signal peptide" evidence="1">
    <location>
        <begin position="1"/>
        <end position="21"/>
    </location>
</feature>
<evidence type="ECO:0000313" key="3">
    <source>
        <dbReference type="Proteomes" id="UP001492380"/>
    </source>
</evidence>
<protein>
    <recommendedName>
        <fullName evidence="4">Secreted protein</fullName>
    </recommendedName>
</protein>
<evidence type="ECO:0000313" key="2">
    <source>
        <dbReference type="EMBL" id="KAK8228787.1"/>
    </source>
</evidence>
<organism evidence="2 3">
    <name type="scientific">Phyllosticta capitalensis</name>
    <dbReference type="NCBI Taxonomy" id="121624"/>
    <lineage>
        <taxon>Eukaryota</taxon>
        <taxon>Fungi</taxon>
        <taxon>Dikarya</taxon>
        <taxon>Ascomycota</taxon>
        <taxon>Pezizomycotina</taxon>
        <taxon>Dothideomycetes</taxon>
        <taxon>Dothideomycetes incertae sedis</taxon>
        <taxon>Botryosphaeriales</taxon>
        <taxon>Phyllostictaceae</taxon>
        <taxon>Phyllosticta</taxon>
    </lineage>
</organism>
<evidence type="ECO:0000256" key="1">
    <source>
        <dbReference type="SAM" id="SignalP"/>
    </source>
</evidence>
<comment type="caution">
    <text evidence="2">The sequence shown here is derived from an EMBL/GenBank/DDBJ whole genome shotgun (WGS) entry which is preliminary data.</text>
</comment>
<feature type="chain" id="PRO_5046894152" description="Secreted protein" evidence="1">
    <location>
        <begin position="22"/>
        <end position="96"/>
    </location>
</feature>
<evidence type="ECO:0008006" key="4">
    <source>
        <dbReference type="Google" id="ProtNLM"/>
    </source>
</evidence>
<sequence length="96" mass="10614">MRFVMAIHLHLCVLDAPTARAAGQTSFTTRVMIRVNLPTDKRPNYLARRRRATELVLRCGSSRKVGMLAPSTTARAALLSSLFTRDGARNAPVYSL</sequence>
<dbReference type="Proteomes" id="UP001492380">
    <property type="component" value="Unassembled WGS sequence"/>
</dbReference>
<accession>A0ABR1YFF3</accession>
<gene>
    <name evidence="2" type="ORF">HDK90DRAFT_336396</name>
</gene>
<proteinExistence type="predicted"/>
<keyword evidence="1" id="KW-0732">Signal</keyword>
<keyword evidence="3" id="KW-1185">Reference proteome</keyword>
<reference evidence="2 3" key="1">
    <citation type="submission" date="2024-04" db="EMBL/GenBank/DDBJ databases">
        <title>Phyllosticta paracitricarpa is synonymous to the EU quarantine fungus P. citricarpa based on phylogenomic analyses.</title>
        <authorList>
            <consortium name="Lawrence Berkeley National Laboratory"/>
            <person name="Van Ingen-Buijs V.A."/>
            <person name="Van Westerhoven A.C."/>
            <person name="Haridas S."/>
            <person name="Skiadas P."/>
            <person name="Martin F."/>
            <person name="Groenewald J.Z."/>
            <person name="Crous P.W."/>
            <person name="Seidl M.F."/>
        </authorList>
    </citation>
    <scope>NUCLEOTIDE SEQUENCE [LARGE SCALE GENOMIC DNA]</scope>
    <source>
        <strain evidence="2 3">CBS 123374</strain>
    </source>
</reference>